<evidence type="ECO:0000256" key="2">
    <source>
        <dbReference type="ARBA" id="ARBA00004496"/>
    </source>
</evidence>
<feature type="compositionally biased region" description="Low complexity" evidence="12">
    <location>
        <begin position="75"/>
        <end position="107"/>
    </location>
</feature>
<feature type="region of interest" description="Disordered" evidence="12">
    <location>
        <begin position="525"/>
        <end position="546"/>
    </location>
</feature>
<dbReference type="GO" id="GO:0005829">
    <property type="term" value="C:cytosol"/>
    <property type="evidence" value="ECO:0007669"/>
    <property type="project" value="TreeGrafter"/>
</dbReference>
<dbReference type="Gene3D" id="3.30.420.40">
    <property type="match status" value="1"/>
</dbReference>
<feature type="region of interest" description="Disordered" evidence="12">
    <location>
        <begin position="63"/>
        <end position="107"/>
    </location>
</feature>
<proteinExistence type="inferred from homology"/>
<dbReference type="EC" id="2.7.1.33" evidence="4"/>
<evidence type="ECO:0000256" key="11">
    <source>
        <dbReference type="ARBA" id="ARBA00060870"/>
    </source>
</evidence>
<keyword evidence="5" id="KW-0963">Cytoplasm</keyword>
<feature type="region of interest" description="Disordered" evidence="12">
    <location>
        <begin position="143"/>
        <end position="190"/>
    </location>
</feature>
<keyword evidence="6" id="KW-0808">Transferase</keyword>
<feature type="compositionally biased region" description="Pro residues" evidence="12">
    <location>
        <begin position="167"/>
        <end position="177"/>
    </location>
</feature>
<sequence>MKTQIINAVGACVVSDSPDTFFNSNNSLKGCGRSIGLHNNTRPIQLSIIDESDNAYDIEHDENSADHIPLNEQYSSSSSSSSSSNNNSMAGTPNSMSPSSSSSSLSSLTNNTALINKLASSSDGVNNNNNGNSNSIELHITTNTSSSDQSTNNNSNNNNSNSDENNTPPPSSSPPKFNPKDRPISLPNQSGPIKHFALDIGGTLAKLVYFVQNKDKSNVNELGGKLHFIKFRTADIDDCLNFIIENNLHIEDGGLPKVVRVTGGGAYKYADLFEKRLGCKIVKEDEMQCLIWGTNFLLNNIKRESFTYSTTPNAVSPKEFIDKADNHYPYLLVNIGSGVSIIKVESETSFQRVDGTSLGGGTFWGLCSLLTGVSDYDEMLEMTKNGQSNHVDLVVGDIYGTDYTKIGLSSDTIASSFGKVIYENEKKKLSGEETIKKEDIAQSLLKMVSNNIGQIAYLNSQRYGLNKIYFGGFFIRDHPNTMQRISFAIDFWSKGQTKAMFLVHDGYLGALGSFLAPDEDDLNSNDNDIDLSNSNNNNSGAKVKGSTSSTIVNQSSWWKRTTNEISKLFSPKTNTTTTTTTTTTITTTTAINSSTATTSTNVNSNNINNSGGNENNHQNVLTKSSDNCECGCDFCNFLSYEI</sequence>
<evidence type="ECO:0000256" key="1">
    <source>
        <dbReference type="ARBA" id="ARBA00001206"/>
    </source>
</evidence>
<feature type="compositionally biased region" description="Low complexity" evidence="12">
    <location>
        <begin position="596"/>
        <end position="610"/>
    </location>
</feature>
<comment type="similarity">
    <text evidence="11">Belongs to the type II pantothenate kinase family.</text>
</comment>
<evidence type="ECO:0000256" key="9">
    <source>
        <dbReference type="ARBA" id="ARBA00022840"/>
    </source>
</evidence>
<organism evidence="13 14">
    <name type="scientific">Dictyostelium firmibasis</name>
    <dbReference type="NCBI Taxonomy" id="79012"/>
    <lineage>
        <taxon>Eukaryota</taxon>
        <taxon>Amoebozoa</taxon>
        <taxon>Evosea</taxon>
        <taxon>Eumycetozoa</taxon>
        <taxon>Dictyostelia</taxon>
        <taxon>Dictyosteliales</taxon>
        <taxon>Dictyosteliaceae</taxon>
        <taxon>Dictyostelium</taxon>
    </lineage>
</organism>
<feature type="compositionally biased region" description="Low complexity" evidence="12">
    <location>
        <begin position="143"/>
        <end position="166"/>
    </location>
</feature>
<dbReference type="GO" id="GO:0004594">
    <property type="term" value="F:pantothenate kinase activity"/>
    <property type="evidence" value="ECO:0007669"/>
    <property type="project" value="UniProtKB-EC"/>
</dbReference>
<name>A0AAN7U611_9MYCE</name>
<keyword evidence="10" id="KW-0173">Coenzyme A biosynthesis</keyword>
<dbReference type="FunFam" id="3.30.420.40:FF:000025">
    <property type="entry name" value="pantothenate kinase 2, mitochondrial"/>
    <property type="match status" value="1"/>
</dbReference>
<keyword evidence="9" id="KW-0067">ATP-binding</keyword>
<comment type="caution">
    <text evidence="13">The sequence shown here is derived from an EMBL/GenBank/DDBJ whole genome shotgun (WGS) entry which is preliminary data.</text>
</comment>
<dbReference type="PANTHER" id="PTHR12280:SF20">
    <property type="entry name" value="4'-PHOSPHOPANTETHEINE PHOSPHATASE"/>
    <property type="match status" value="1"/>
</dbReference>
<dbReference type="InterPro" id="IPR043129">
    <property type="entry name" value="ATPase_NBD"/>
</dbReference>
<dbReference type="Pfam" id="PF03630">
    <property type="entry name" value="Fumble"/>
    <property type="match status" value="1"/>
</dbReference>
<dbReference type="GO" id="GO:0015937">
    <property type="term" value="P:coenzyme A biosynthetic process"/>
    <property type="evidence" value="ECO:0007669"/>
    <property type="project" value="UniProtKB-KW"/>
</dbReference>
<dbReference type="InterPro" id="IPR004567">
    <property type="entry name" value="Type_II_PanK"/>
</dbReference>
<feature type="compositionally biased region" description="Low complexity" evidence="12">
    <location>
        <begin position="530"/>
        <end position="539"/>
    </location>
</feature>
<keyword evidence="14" id="KW-1185">Reference proteome</keyword>
<evidence type="ECO:0000256" key="3">
    <source>
        <dbReference type="ARBA" id="ARBA00005225"/>
    </source>
</evidence>
<dbReference type="Proteomes" id="UP001344447">
    <property type="component" value="Unassembled WGS sequence"/>
</dbReference>
<dbReference type="AlphaFoldDB" id="A0AAN7U611"/>
<comment type="pathway">
    <text evidence="3">Cofactor biosynthesis; coenzyme A biosynthesis; CoA from (R)-pantothenate: step 1/5.</text>
</comment>
<evidence type="ECO:0000256" key="7">
    <source>
        <dbReference type="ARBA" id="ARBA00022741"/>
    </source>
</evidence>
<evidence type="ECO:0000256" key="4">
    <source>
        <dbReference type="ARBA" id="ARBA00012102"/>
    </source>
</evidence>
<keyword evidence="8" id="KW-0418">Kinase</keyword>
<dbReference type="SUPFAM" id="SSF53067">
    <property type="entry name" value="Actin-like ATPase domain"/>
    <property type="match status" value="2"/>
</dbReference>
<protein>
    <recommendedName>
        <fullName evidence="4">pantothenate kinase</fullName>
        <ecNumber evidence="4">2.7.1.33</ecNumber>
    </recommendedName>
</protein>
<evidence type="ECO:0000256" key="10">
    <source>
        <dbReference type="ARBA" id="ARBA00022993"/>
    </source>
</evidence>
<dbReference type="EMBL" id="JAVFKY010000003">
    <property type="protein sequence ID" value="KAK5579645.1"/>
    <property type="molecule type" value="Genomic_DNA"/>
</dbReference>
<evidence type="ECO:0000256" key="8">
    <source>
        <dbReference type="ARBA" id="ARBA00022777"/>
    </source>
</evidence>
<dbReference type="GO" id="GO:0005524">
    <property type="term" value="F:ATP binding"/>
    <property type="evidence" value="ECO:0007669"/>
    <property type="project" value="UniProtKB-KW"/>
</dbReference>
<dbReference type="GO" id="GO:0005634">
    <property type="term" value="C:nucleus"/>
    <property type="evidence" value="ECO:0007669"/>
    <property type="project" value="TreeGrafter"/>
</dbReference>
<feature type="region of interest" description="Disordered" evidence="12">
    <location>
        <begin position="596"/>
        <end position="616"/>
    </location>
</feature>
<reference evidence="13 14" key="1">
    <citation type="submission" date="2023-11" db="EMBL/GenBank/DDBJ databases">
        <title>Dfirmibasis_genome.</title>
        <authorList>
            <person name="Edelbroek B."/>
            <person name="Kjellin J."/>
            <person name="Jerlstrom-Hultqvist J."/>
            <person name="Soderbom F."/>
        </authorList>
    </citation>
    <scope>NUCLEOTIDE SEQUENCE [LARGE SCALE GENOMIC DNA]</scope>
    <source>
        <strain evidence="13 14">TNS-C-14</strain>
    </source>
</reference>
<evidence type="ECO:0000313" key="13">
    <source>
        <dbReference type="EMBL" id="KAK5579645.1"/>
    </source>
</evidence>
<evidence type="ECO:0000313" key="14">
    <source>
        <dbReference type="Proteomes" id="UP001344447"/>
    </source>
</evidence>
<comment type="catalytic activity">
    <reaction evidence="1">
        <text>(R)-pantothenate + ATP = (R)-4'-phosphopantothenate + ADP + H(+)</text>
        <dbReference type="Rhea" id="RHEA:16373"/>
        <dbReference type="ChEBI" id="CHEBI:10986"/>
        <dbReference type="ChEBI" id="CHEBI:15378"/>
        <dbReference type="ChEBI" id="CHEBI:29032"/>
        <dbReference type="ChEBI" id="CHEBI:30616"/>
        <dbReference type="ChEBI" id="CHEBI:456216"/>
        <dbReference type="EC" id="2.7.1.33"/>
    </reaction>
</comment>
<evidence type="ECO:0000256" key="6">
    <source>
        <dbReference type="ARBA" id="ARBA00022679"/>
    </source>
</evidence>
<dbReference type="NCBIfam" id="TIGR00555">
    <property type="entry name" value="panK_eukar"/>
    <property type="match status" value="1"/>
</dbReference>
<keyword evidence="7" id="KW-0547">Nucleotide-binding</keyword>
<evidence type="ECO:0000256" key="5">
    <source>
        <dbReference type="ARBA" id="ARBA00022490"/>
    </source>
</evidence>
<evidence type="ECO:0000256" key="12">
    <source>
        <dbReference type="SAM" id="MobiDB-lite"/>
    </source>
</evidence>
<accession>A0AAN7U611</accession>
<comment type="subcellular location">
    <subcellularLocation>
        <location evidence="2">Cytoplasm</location>
    </subcellularLocation>
</comment>
<dbReference type="CDD" id="cd24123">
    <property type="entry name" value="ASKHA_NBD_PanK-II_Pank4"/>
    <property type="match status" value="1"/>
</dbReference>
<dbReference type="PANTHER" id="PTHR12280">
    <property type="entry name" value="PANTOTHENATE KINASE"/>
    <property type="match status" value="1"/>
</dbReference>
<gene>
    <name evidence="13" type="ORF">RB653_009330</name>
</gene>
<dbReference type="Gene3D" id="3.30.420.510">
    <property type="match status" value="1"/>
</dbReference>